<dbReference type="SMART" id="SM00233">
    <property type="entry name" value="PH"/>
    <property type="match status" value="1"/>
</dbReference>
<feature type="region of interest" description="Disordered" evidence="2">
    <location>
        <begin position="421"/>
        <end position="479"/>
    </location>
</feature>
<dbReference type="PANTHER" id="PTHR28190:SF1">
    <property type="entry name" value="NUCLEAR MIGRATION PROTEIN NUM1"/>
    <property type="match status" value="1"/>
</dbReference>
<dbReference type="GO" id="GO:0005739">
    <property type="term" value="C:mitochondrion"/>
    <property type="evidence" value="ECO:0007669"/>
    <property type="project" value="TreeGrafter"/>
</dbReference>
<organism evidence="4 5">
    <name type="scientific">Lodderomyces elongisporus (strain ATCC 11503 / CBS 2605 / JCM 1781 / NBRC 1676 / NRRL YB-4239)</name>
    <name type="common">Yeast</name>
    <name type="synonym">Saccharomyces elongisporus</name>
    <dbReference type="NCBI Taxonomy" id="379508"/>
    <lineage>
        <taxon>Eukaryota</taxon>
        <taxon>Fungi</taxon>
        <taxon>Dikarya</taxon>
        <taxon>Ascomycota</taxon>
        <taxon>Saccharomycotina</taxon>
        <taxon>Pichiomycetes</taxon>
        <taxon>Debaryomycetaceae</taxon>
        <taxon>Candida/Lodderomyces clade</taxon>
        <taxon>Lodderomyces</taxon>
    </lineage>
</organism>
<gene>
    <name evidence="4" type="ORF">LELG_04588</name>
</gene>
<dbReference type="VEuPathDB" id="FungiDB:LELG_04588"/>
<dbReference type="HOGENOM" id="CLU_569937_0_0_1"/>
<keyword evidence="1" id="KW-0175">Coiled coil</keyword>
<dbReference type="GO" id="GO:0005938">
    <property type="term" value="C:cell cortex"/>
    <property type="evidence" value="ECO:0007669"/>
    <property type="project" value="InterPro"/>
</dbReference>
<dbReference type="InterPro" id="IPR001849">
    <property type="entry name" value="PH_domain"/>
</dbReference>
<sequence length="479" mass="53295">MEKASAGDQNYNPSESELREVAASLNLILLSQQEYDVLTTMDQDKLSEVAKNFSLAVVPESELVRLKQTSAEKDAVDLKAKSLESELNQLKSEVDALLSKELIINIARKNGLLPVAESKYIATTTHPTPDLENVRVVPTSYFHQLLKMKSLTVDKISEEAFDKLALQRGYVQKTNEQQSSPVTKEVDTFKDLGSTPLASPATAVSGAQTRAVEEENAVTRYTSPSQTAINRGNEYSARRSNIGRGGNIPPSASIRSNLSAESIRSAAVFSMATDVSFTDRLMIPAITQVVIGEYLFKYYRKFGASALSGIADTRHERYFWVHPYSLTLYWSESNPVLSNPSSVKTRAAAIVSVESVDDNNPIPTGLYYKSIVVHSNGRSIKFTCATRQRHNIWYNALRYLISRNIDELKIEEDTEVEGINADEHHAEGLTPSYDSQKNLEALMDTGDRRAYPRPKRNSSHPGTPKESSGRLSRFQSFRK</sequence>
<dbReference type="PANTHER" id="PTHR28190">
    <property type="entry name" value="NUCLEAR MIGRATION PROTEIN NUM1"/>
    <property type="match status" value="1"/>
</dbReference>
<dbReference type="Pfam" id="PF12814">
    <property type="entry name" value="Mcp5_PH"/>
    <property type="match status" value="1"/>
</dbReference>
<dbReference type="OrthoDB" id="2149224at2759"/>
<dbReference type="GO" id="GO:0005934">
    <property type="term" value="C:cellular bud tip"/>
    <property type="evidence" value="ECO:0007669"/>
    <property type="project" value="TreeGrafter"/>
</dbReference>
<dbReference type="AlphaFoldDB" id="A5E4P9"/>
<dbReference type="SUPFAM" id="SSF50729">
    <property type="entry name" value="PH domain-like"/>
    <property type="match status" value="1"/>
</dbReference>
<feature type="coiled-coil region" evidence="1">
    <location>
        <begin position="66"/>
        <end position="100"/>
    </location>
</feature>
<evidence type="ECO:0000259" key="3">
    <source>
        <dbReference type="SMART" id="SM00233"/>
    </source>
</evidence>
<name>A5E4P9_LODEL</name>
<proteinExistence type="predicted"/>
<accession>A5E4P9</accession>
<dbReference type="InterPro" id="IPR053005">
    <property type="entry name" value="Nuclear_Pos-Cytoskel_Interact"/>
</dbReference>
<dbReference type="GO" id="GO:0015631">
    <property type="term" value="F:tubulin binding"/>
    <property type="evidence" value="ECO:0007669"/>
    <property type="project" value="TreeGrafter"/>
</dbReference>
<dbReference type="GO" id="GO:0005543">
    <property type="term" value="F:phospholipid binding"/>
    <property type="evidence" value="ECO:0007669"/>
    <property type="project" value="InterPro"/>
</dbReference>
<reference evidence="4 5" key="1">
    <citation type="journal article" date="2009" name="Nature">
        <title>Evolution of pathogenicity and sexual reproduction in eight Candida genomes.</title>
        <authorList>
            <person name="Butler G."/>
            <person name="Rasmussen M.D."/>
            <person name="Lin M.F."/>
            <person name="Santos M.A."/>
            <person name="Sakthikumar S."/>
            <person name="Munro C.A."/>
            <person name="Rheinbay E."/>
            <person name="Grabherr M."/>
            <person name="Forche A."/>
            <person name="Reedy J.L."/>
            <person name="Agrafioti I."/>
            <person name="Arnaud M.B."/>
            <person name="Bates S."/>
            <person name="Brown A.J."/>
            <person name="Brunke S."/>
            <person name="Costanzo M.C."/>
            <person name="Fitzpatrick D.A."/>
            <person name="de Groot P.W."/>
            <person name="Harris D."/>
            <person name="Hoyer L.L."/>
            <person name="Hube B."/>
            <person name="Klis F.M."/>
            <person name="Kodira C."/>
            <person name="Lennard N."/>
            <person name="Logue M.E."/>
            <person name="Martin R."/>
            <person name="Neiman A.M."/>
            <person name="Nikolaou E."/>
            <person name="Quail M.A."/>
            <person name="Quinn J."/>
            <person name="Santos M.C."/>
            <person name="Schmitzberger F.F."/>
            <person name="Sherlock G."/>
            <person name="Shah P."/>
            <person name="Silverstein K.A."/>
            <person name="Skrzypek M.S."/>
            <person name="Soll D."/>
            <person name="Staggs R."/>
            <person name="Stansfield I."/>
            <person name="Stumpf M.P."/>
            <person name="Sudbery P.E."/>
            <person name="Srikantha T."/>
            <person name="Zeng Q."/>
            <person name="Berman J."/>
            <person name="Berriman M."/>
            <person name="Heitman J."/>
            <person name="Gow N.A."/>
            <person name="Lorenz M.C."/>
            <person name="Birren B.W."/>
            <person name="Kellis M."/>
            <person name="Cuomo C.A."/>
        </authorList>
    </citation>
    <scope>NUCLEOTIDE SEQUENCE [LARGE SCALE GENOMIC DNA]</scope>
    <source>
        <strain evidence="5">ATCC 11503 / BCRC 21390 / CBS 2605 / JCM 1781 / NBRC 1676 / NRRL YB-4239</strain>
    </source>
</reference>
<keyword evidence="5" id="KW-1185">Reference proteome</keyword>
<dbReference type="Proteomes" id="UP000001996">
    <property type="component" value="Unassembled WGS sequence"/>
</dbReference>
<dbReference type="CDD" id="cd13365">
    <property type="entry name" value="PH_PLC_plant-like"/>
    <property type="match status" value="1"/>
</dbReference>
<feature type="compositionally biased region" description="Polar residues" evidence="2">
    <location>
        <begin position="459"/>
        <end position="479"/>
    </location>
</feature>
<dbReference type="InterPro" id="IPR024774">
    <property type="entry name" value="PH_dom-Mcp5-type"/>
</dbReference>
<dbReference type="InParanoid" id="A5E4P9"/>
<dbReference type="GO" id="GO:0032065">
    <property type="term" value="P:maintenance of protein location in cell cortex"/>
    <property type="evidence" value="ECO:0007669"/>
    <property type="project" value="InterPro"/>
</dbReference>
<dbReference type="GO" id="GO:0000226">
    <property type="term" value="P:microtubule cytoskeleton organization"/>
    <property type="evidence" value="ECO:0007669"/>
    <property type="project" value="TreeGrafter"/>
</dbReference>
<evidence type="ECO:0000313" key="5">
    <source>
        <dbReference type="Proteomes" id="UP000001996"/>
    </source>
</evidence>
<dbReference type="STRING" id="379508.A5E4P9"/>
<feature type="domain" description="PH" evidence="3">
    <location>
        <begin position="289"/>
        <end position="404"/>
    </location>
</feature>
<dbReference type="EMBL" id="CH981529">
    <property type="protein sequence ID" value="EDK46407.1"/>
    <property type="molecule type" value="Genomic_DNA"/>
</dbReference>
<dbReference type="eggNOG" id="ENOG502QWE7">
    <property type="taxonomic scope" value="Eukaryota"/>
</dbReference>
<protein>
    <recommendedName>
        <fullName evidence="3">PH domain-containing protein</fullName>
    </recommendedName>
</protein>
<dbReference type="OMA" id="ARRSNIG"/>
<evidence type="ECO:0000313" key="4">
    <source>
        <dbReference type="EMBL" id="EDK46407.1"/>
    </source>
</evidence>
<evidence type="ECO:0000256" key="2">
    <source>
        <dbReference type="SAM" id="MobiDB-lite"/>
    </source>
</evidence>
<evidence type="ECO:0000256" key="1">
    <source>
        <dbReference type="SAM" id="Coils"/>
    </source>
</evidence>